<name>A0AAD7FRR4_9AGAR</name>
<gene>
    <name evidence="2" type="ORF">FB45DRAFT_1133888</name>
</gene>
<evidence type="ECO:0000313" key="3">
    <source>
        <dbReference type="Proteomes" id="UP001221142"/>
    </source>
</evidence>
<reference evidence="2" key="1">
    <citation type="submission" date="2023-03" db="EMBL/GenBank/DDBJ databases">
        <title>Massive genome expansion in bonnet fungi (Mycena s.s.) driven by repeated elements and novel gene families across ecological guilds.</title>
        <authorList>
            <consortium name="Lawrence Berkeley National Laboratory"/>
            <person name="Harder C.B."/>
            <person name="Miyauchi S."/>
            <person name="Viragh M."/>
            <person name="Kuo A."/>
            <person name="Thoen E."/>
            <person name="Andreopoulos B."/>
            <person name="Lu D."/>
            <person name="Skrede I."/>
            <person name="Drula E."/>
            <person name="Henrissat B."/>
            <person name="Morin E."/>
            <person name="Kohler A."/>
            <person name="Barry K."/>
            <person name="LaButti K."/>
            <person name="Morin E."/>
            <person name="Salamov A."/>
            <person name="Lipzen A."/>
            <person name="Mereny Z."/>
            <person name="Hegedus B."/>
            <person name="Baldrian P."/>
            <person name="Stursova M."/>
            <person name="Weitz H."/>
            <person name="Taylor A."/>
            <person name="Grigoriev I.V."/>
            <person name="Nagy L.G."/>
            <person name="Martin F."/>
            <person name="Kauserud H."/>
        </authorList>
    </citation>
    <scope>NUCLEOTIDE SEQUENCE</scope>
    <source>
        <strain evidence="2">9284</strain>
    </source>
</reference>
<dbReference type="AlphaFoldDB" id="A0AAD7FRR4"/>
<protein>
    <submittedName>
        <fullName evidence="2">Uncharacterized protein</fullName>
    </submittedName>
</protein>
<dbReference type="Proteomes" id="UP001221142">
    <property type="component" value="Unassembled WGS sequence"/>
</dbReference>
<evidence type="ECO:0000313" key="2">
    <source>
        <dbReference type="EMBL" id="KAJ7639031.1"/>
    </source>
</evidence>
<comment type="caution">
    <text evidence="2">The sequence shown here is derived from an EMBL/GenBank/DDBJ whole genome shotgun (WGS) entry which is preliminary data.</text>
</comment>
<evidence type="ECO:0000256" key="1">
    <source>
        <dbReference type="SAM" id="MobiDB-lite"/>
    </source>
</evidence>
<dbReference type="EMBL" id="JARKIF010000005">
    <property type="protein sequence ID" value="KAJ7639031.1"/>
    <property type="molecule type" value="Genomic_DNA"/>
</dbReference>
<keyword evidence="3" id="KW-1185">Reference proteome</keyword>
<feature type="compositionally biased region" description="Basic and acidic residues" evidence="1">
    <location>
        <begin position="375"/>
        <end position="411"/>
    </location>
</feature>
<organism evidence="2 3">
    <name type="scientific">Roridomyces roridus</name>
    <dbReference type="NCBI Taxonomy" id="1738132"/>
    <lineage>
        <taxon>Eukaryota</taxon>
        <taxon>Fungi</taxon>
        <taxon>Dikarya</taxon>
        <taxon>Basidiomycota</taxon>
        <taxon>Agaricomycotina</taxon>
        <taxon>Agaricomycetes</taxon>
        <taxon>Agaricomycetidae</taxon>
        <taxon>Agaricales</taxon>
        <taxon>Marasmiineae</taxon>
        <taxon>Mycenaceae</taxon>
        <taxon>Roridomyces</taxon>
    </lineage>
</organism>
<feature type="region of interest" description="Disordered" evidence="1">
    <location>
        <begin position="357"/>
        <end position="411"/>
    </location>
</feature>
<proteinExistence type="predicted"/>
<sequence>MTAFVYSENTAANWAAALAKFTSNIPDFLKEEENKTQDKVDWEILDTMLQDHLLLTHQVFEQIGHLHSFDFAVSDAMGSTRRFADFYSRVNLDAASHENEPDGVKDESKEGEEEELVALPPLPKNSNLDQLPFHSNFLFQRLAGLSAWGTSARLLAENKAFRVSTHLDLRIVELPRQAVVRHEWPAMVKHWGKIGRRKTTEVQQLPDLLPKLADSVTPTNEYGTVHCEAGIMASMLNGRAQEPSTVHSAFDTLRREYTVIYSVMFSGFLLALIRPNLEITIGVAKKSCPACSLLAETINMSPTANITVEVPGRHANWVPWVPPHWLPRDILEAMEIRLINVVLGLLKRHYDLTASNASSPISEEEVAPPVHPRLSKADERLRQLQQTSDEKEKKRREAEEKKRREDEGKKF</sequence>
<accession>A0AAD7FRR4</accession>